<name>B0Y9F7_ASPFC</name>
<feature type="transmembrane region" description="Helical" evidence="5">
    <location>
        <begin position="52"/>
        <end position="70"/>
    </location>
</feature>
<feature type="transmembrane region" description="Helical" evidence="5">
    <location>
        <begin position="12"/>
        <end position="32"/>
    </location>
</feature>
<proteinExistence type="predicted"/>
<dbReference type="Proteomes" id="UP000001699">
    <property type="component" value="Unassembled WGS sequence"/>
</dbReference>
<dbReference type="HOGENOM" id="CLU_1304605_0_0_1"/>
<dbReference type="PANTHER" id="PTHR23502">
    <property type="entry name" value="MAJOR FACILITATOR SUPERFAMILY"/>
    <property type="match status" value="1"/>
</dbReference>
<keyword evidence="7" id="KW-1185">Reference proteome</keyword>
<keyword evidence="2 5" id="KW-0812">Transmembrane</keyword>
<dbReference type="VEuPathDB" id="FungiDB:AFUB_080870"/>
<dbReference type="Gene3D" id="1.20.1250.20">
    <property type="entry name" value="MFS general substrate transporter like domains"/>
    <property type="match status" value="1"/>
</dbReference>
<dbReference type="InterPro" id="IPR036259">
    <property type="entry name" value="MFS_trans_sf"/>
</dbReference>
<dbReference type="AlphaFoldDB" id="B0Y9F7"/>
<dbReference type="GO" id="GO:0022857">
    <property type="term" value="F:transmembrane transporter activity"/>
    <property type="evidence" value="ECO:0007669"/>
    <property type="project" value="TreeGrafter"/>
</dbReference>
<gene>
    <name evidence="6" type="ORF">AFUB_080870</name>
</gene>
<evidence type="ECO:0008006" key="8">
    <source>
        <dbReference type="Google" id="ProtNLM"/>
    </source>
</evidence>
<evidence type="ECO:0000313" key="6">
    <source>
        <dbReference type="EMBL" id="EDP48650.1"/>
    </source>
</evidence>
<feature type="transmembrane region" description="Helical" evidence="5">
    <location>
        <begin position="91"/>
        <end position="114"/>
    </location>
</feature>
<dbReference type="EMBL" id="DS499600">
    <property type="protein sequence ID" value="EDP48650.1"/>
    <property type="molecule type" value="Genomic_DNA"/>
</dbReference>
<evidence type="ECO:0000256" key="1">
    <source>
        <dbReference type="ARBA" id="ARBA00004141"/>
    </source>
</evidence>
<evidence type="ECO:0000256" key="3">
    <source>
        <dbReference type="ARBA" id="ARBA00022989"/>
    </source>
</evidence>
<protein>
    <recommendedName>
        <fullName evidence="8">Major facilitator superfamily (MFS) profile domain-containing protein</fullName>
    </recommendedName>
</protein>
<keyword evidence="3 5" id="KW-1133">Transmembrane helix</keyword>
<evidence type="ECO:0000256" key="5">
    <source>
        <dbReference type="SAM" id="Phobius"/>
    </source>
</evidence>
<evidence type="ECO:0000256" key="4">
    <source>
        <dbReference type="ARBA" id="ARBA00023136"/>
    </source>
</evidence>
<dbReference type="PANTHER" id="PTHR23502:SF45">
    <property type="entry name" value="MAJOR FACILITATOR SUPERFAMILY (MFS) PROFILE DOMAIN-CONTAINING PROTEIN"/>
    <property type="match status" value="1"/>
</dbReference>
<accession>B0Y9F7</accession>
<reference evidence="6 7" key="1">
    <citation type="journal article" date="2008" name="PLoS Genet.">
        <title>Genomic islands in the pathogenic filamentous fungus Aspergillus fumigatus.</title>
        <authorList>
            <person name="Fedorova N.D."/>
            <person name="Khaldi N."/>
            <person name="Joardar V.S."/>
            <person name="Maiti R."/>
            <person name="Amedeo P."/>
            <person name="Anderson M.J."/>
            <person name="Crabtree J."/>
            <person name="Silva J.C."/>
            <person name="Badger J.H."/>
            <person name="Albarraq A."/>
            <person name="Angiuoli S."/>
            <person name="Bussey H."/>
            <person name="Bowyer P."/>
            <person name="Cotty P.J."/>
            <person name="Dyer P.S."/>
            <person name="Egan A."/>
            <person name="Galens K."/>
            <person name="Fraser-Liggett C.M."/>
            <person name="Haas B.J."/>
            <person name="Inman J.M."/>
            <person name="Kent R."/>
            <person name="Lemieux S."/>
            <person name="Malavazi I."/>
            <person name="Orvis J."/>
            <person name="Roemer T."/>
            <person name="Ronning C.M."/>
            <person name="Sundaram J.P."/>
            <person name="Sutton G."/>
            <person name="Turner G."/>
            <person name="Venter J.C."/>
            <person name="White O.R."/>
            <person name="Whitty B.R."/>
            <person name="Youngman P."/>
            <person name="Wolfe K.H."/>
            <person name="Goldman G.H."/>
            <person name="Wortman J.R."/>
            <person name="Jiang B."/>
            <person name="Denning D.W."/>
            <person name="Nierman W.C."/>
        </authorList>
    </citation>
    <scope>NUCLEOTIDE SEQUENCE [LARGE SCALE GENOMIC DNA]</scope>
    <source>
        <strain evidence="7">CBS 144.89 / FGSC A1163 / CEA10</strain>
    </source>
</reference>
<dbReference type="GO" id="GO:0005886">
    <property type="term" value="C:plasma membrane"/>
    <property type="evidence" value="ECO:0007669"/>
    <property type="project" value="TreeGrafter"/>
</dbReference>
<dbReference type="SUPFAM" id="SSF103473">
    <property type="entry name" value="MFS general substrate transporter"/>
    <property type="match status" value="1"/>
</dbReference>
<comment type="subcellular location">
    <subcellularLocation>
        <location evidence="1">Membrane</location>
        <topology evidence="1">Multi-pass membrane protein</topology>
    </subcellularLocation>
</comment>
<evidence type="ECO:0000256" key="2">
    <source>
        <dbReference type="ARBA" id="ARBA00022692"/>
    </source>
</evidence>
<sequence length="211" mass="23310">MFSGLALGQNIVTIIVCRALLGLFGCVGTILVGGTFDDMYTPNQRAVPMATFSYIAILGTVGAPIYAGFIDETLGWRWISRKCSTIPPSKAIHILATKPALLGFGLWFSLAWFLTSSSSPSSPSPSRKKTPGARALPVGSTLYRPLQRHNLRLRAQLPPDQQIPLHRHRLRPRTNTRGTPLRRTARLYLAAYRTVLSTASRSSRSYIGFRR</sequence>
<keyword evidence="4 5" id="KW-0472">Membrane</keyword>
<evidence type="ECO:0000313" key="7">
    <source>
        <dbReference type="Proteomes" id="UP000001699"/>
    </source>
</evidence>
<organism evidence="6 7">
    <name type="scientific">Aspergillus fumigatus (strain CBS 144.89 / FGSC A1163 / CEA10)</name>
    <name type="common">Neosartorya fumigata</name>
    <dbReference type="NCBI Taxonomy" id="451804"/>
    <lineage>
        <taxon>Eukaryota</taxon>
        <taxon>Fungi</taxon>
        <taxon>Dikarya</taxon>
        <taxon>Ascomycota</taxon>
        <taxon>Pezizomycotina</taxon>
        <taxon>Eurotiomycetes</taxon>
        <taxon>Eurotiomycetidae</taxon>
        <taxon>Eurotiales</taxon>
        <taxon>Aspergillaceae</taxon>
        <taxon>Aspergillus</taxon>
        <taxon>Aspergillus subgen. Fumigati</taxon>
    </lineage>
</organism>